<evidence type="ECO:0000256" key="2">
    <source>
        <dbReference type="ARBA" id="ARBA00024200"/>
    </source>
</evidence>
<dbReference type="InterPro" id="IPR003749">
    <property type="entry name" value="ThiS/MoaD-like"/>
</dbReference>
<comment type="similarity">
    <text evidence="2">Belongs to the MoaD family.</text>
</comment>
<evidence type="ECO:0000256" key="3">
    <source>
        <dbReference type="ARBA" id="ARBA00024247"/>
    </source>
</evidence>
<accession>A0ABU9X4K9</accession>
<comment type="caution">
    <text evidence="4">The sequence shown here is derived from an EMBL/GenBank/DDBJ whole genome shotgun (WGS) entry which is preliminary data.</text>
</comment>
<dbReference type="InterPro" id="IPR016155">
    <property type="entry name" value="Mopterin_synth/thiamin_S_b"/>
</dbReference>
<proteinExistence type="inferred from homology"/>
<dbReference type="SUPFAM" id="SSF54285">
    <property type="entry name" value="MoaD/ThiS"/>
    <property type="match status" value="1"/>
</dbReference>
<evidence type="ECO:0000256" key="1">
    <source>
        <dbReference type="ARBA" id="ARBA00022741"/>
    </source>
</evidence>
<dbReference type="PANTHER" id="PTHR33359:SF1">
    <property type="entry name" value="MOLYBDOPTERIN SYNTHASE SULFUR CARRIER SUBUNIT"/>
    <property type="match status" value="1"/>
</dbReference>
<dbReference type="PANTHER" id="PTHR33359">
    <property type="entry name" value="MOLYBDOPTERIN SYNTHASE SULFUR CARRIER SUBUNIT"/>
    <property type="match status" value="1"/>
</dbReference>
<reference evidence="4 5" key="1">
    <citation type="submission" date="2024-05" db="EMBL/GenBank/DDBJ databases">
        <authorList>
            <person name="Kim H.-Y."/>
            <person name="Kim E."/>
            <person name="Cai Y."/>
            <person name="Yang S.-M."/>
            <person name="Lee W."/>
        </authorList>
    </citation>
    <scope>NUCLEOTIDE SEQUENCE [LARGE SCALE GENOMIC DNA]</scope>
    <source>
        <strain evidence="4 5">FBL11</strain>
    </source>
</reference>
<evidence type="ECO:0000313" key="4">
    <source>
        <dbReference type="EMBL" id="MEN2750307.1"/>
    </source>
</evidence>
<keyword evidence="5" id="KW-1185">Reference proteome</keyword>
<organism evidence="4 5">
    <name type="scientific">Psychrobacter saeujeotis</name>
    <dbReference type="NCBI Taxonomy" id="3143436"/>
    <lineage>
        <taxon>Bacteria</taxon>
        <taxon>Pseudomonadati</taxon>
        <taxon>Pseudomonadota</taxon>
        <taxon>Gammaproteobacteria</taxon>
        <taxon>Moraxellales</taxon>
        <taxon>Moraxellaceae</taxon>
        <taxon>Psychrobacter</taxon>
    </lineage>
</organism>
<dbReference type="EMBL" id="JBDGHN010000002">
    <property type="protein sequence ID" value="MEN2750307.1"/>
    <property type="molecule type" value="Genomic_DNA"/>
</dbReference>
<dbReference type="Pfam" id="PF02597">
    <property type="entry name" value="ThiS"/>
    <property type="match status" value="1"/>
</dbReference>
<dbReference type="Gene3D" id="3.10.20.30">
    <property type="match status" value="1"/>
</dbReference>
<dbReference type="Proteomes" id="UP001461960">
    <property type="component" value="Unassembled WGS sequence"/>
</dbReference>
<dbReference type="InterPro" id="IPR012675">
    <property type="entry name" value="Beta-grasp_dom_sf"/>
</dbReference>
<gene>
    <name evidence="4" type="ORF">AAIR29_01540</name>
</gene>
<name>A0ABU9X4K9_9GAMM</name>
<keyword evidence="1" id="KW-0547">Nucleotide-binding</keyword>
<protein>
    <recommendedName>
        <fullName evidence="3">Molybdopterin synthase sulfur carrier subunit</fullName>
    </recommendedName>
</protein>
<dbReference type="InterPro" id="IPR044672">
    <property type="entry name" value="MOCS2A"/>
</dbReference>
<sequence length="102" mass="11289">MNTIEPKIVEPETKTATNVDTAMDINVLYFASIADEAGRQQETVSVAQSTSLSELYDQLRQKHGFSRPQAELRVAVNDYFAKWTEQIHDGDSVVFITPVAGG</sequence>
<dbReference type="CDD" id="cd00754">
    <property type="entry name" value="Ubl_MoaD"/>
    <property type="match status" value="1"/>
</dbReference>
<dbReference type="RefSeq" id="WP_345832135.1">
    <property type="nucleotide sequence ID" value="NZ_JBDGHN010000002.1"/>
</dbReference>
<evidence type="ECO:0000313" key="5">
    <source>
        <dbReference type="Proteomes" id="UP001461960"/>
    </source>
</evidence>